<name>A0ABR6VPH3_9BACT</name>
<evidence type="ECO:0000313" key="1">
    <source>
        <dbReference type="EMBL" id="MBC3538822.1"/>
    </source>
</evidence>
<accession>A0ABR6VPH3</accession>
<organism evidence="1 2">
    <name type="scientific">Rufibacter sediminis</name>
    <dbReference type="NCBI Taxonomy" id="2762756"/>
    <lineage>
        <taxon>Bacteria</taxon>
        <taxon>Pseudomonadati</taxon>
        <taxon>Bacteroidota</taxon>
        <taxon>Cytophagia</taxon>
        <taxon>Cytophagales</taxon>
        <taxon>Hymenobacteraceae</taxon>
        <taxon>Rufibacter</taxon>
    </lineage>
</organism>
<proteinExistence type="predicted"/>
<evidence type="ECO:0000313" key="2">
    <source>
        <dbReference type="Proteomes" id="UP000659698"/>
    </source>
</evidence>
<gene>
    <name evidence="1" type="ORF">H7U12_03965</name>
</gene>
<sequence>METDRDKTSGIILLSRAQQWMEDEALRLHPIFERTSLVAQASLWFNSTALFGLTALPDIWSKS</sequence>
<protein>
    <submittedName>
        <fullName evidence="1">Uncharacterized protein</fullName>
    </submittedName>
</protein>
<dbReference type="EMBL" id="JACOAF010000008">
    <property type="protein sequence ID" value="MBC3538822.1"/>
    <property type="molecule type" value="Genomic_DNA"/>
</dbReference>
<comment type="caution">
    <text evidence="1">The sequence shown here is derived from an EMBL/GenBank/DDBJ whole genome shotgun (WGS) entry which is preliminary data.</text>
</comment>
<dbReference type="Proteomes" id="UP000659698">
    <property type="component" value="Unassembled WGS sequence"/>
</dbReference>
<keyword evidence="2" id="KW-1185">Reference proteome</keyword>
<reference evidence="1 2" key="1">
    <citation type="journal article" date="2019" name="Int. J. Syst. Evol. Microbiol.">
        <title>Rufibacter sediminis sp. nov., isolated from freshwater lake sediment.</title>
        <authorList>
            <person name="Qu J.H."/>
            <person name="Zhang L.J."/>
            <person name="Fu Y.H."/>
            <person name="Li H.F."/>
        </authorList>
    </citation>
    <scope>NUCLEOTIDE SEQUENCE [LARGE SCALE GENOMIC DNA]</scope>
    <source>
        <strain evidence="1 2">H-1</strain>
    </source>
</reference>
<dbReference type="RefSeq" id="WP_186633195.1">
    <property type="nucleotide sequence ID" value="NZ_JACOAF010000008.1"/>
</dbReference>